<dbReference type="InterPro" id="IPR010426">
    <property type="entry name" value="MTTB_MeTrfase"/>
</dbReference>
<comment type="similarity">
    <text evidence="1">Belongs to the trimethylamine methyltransferase family.</text>
</comment>
<protein>
    <submittedName>
        <fullName evidence="4">Trimethylamine methyltransferase family protein</fullName>
    </submittedName>
</protein>
<evidence type="ECO:0000313" key="4">
    <source>
        <dbReference type="EMBL" id="WFD09639.1"/>
    </source>
</evidence>
<name>A0ABY8E9S5_9FIRM</name>
<gene>
    <name evidence="4" type="ORF">P4S50_14775</name>
</gene>
<dbReference type="EMBL" id="CP120733">
    <property type="protein sequence ID" value="WFD09639.1"/>
    <property type="molecule type" value="Genomic_DNA"/>
</dbReference>
<accession>A0ABY8E9S5</accession>
<dbReference type="GO" id="GO:0032259">
    <property type="term" value="P:methylation"/>
    <property type="evidence" value="ECO:0007669"/>
    <property type="project" value="UniProtKB-KW"/>
</dbReference>
<dbReference type="GO" id="GO:0008168">
    <property type="term" value="F:methyltransferase activity"/>
    <property type="evidence" value="ECO:0007669"/>
    <property type="project" value="UniProtKB-KW"/>
</dbReference>
<proteinExistence type="inferred from homology"/>
<organism evidence="4 5">
    <name type="scientific">Tepidibacter hydrothermalis</name>
    <dbReference type="NCBI Taxonomy" id="3036126"/>
    <lineage>
        <taxon>Bacteria</taxon>
        <taxon>Bacillati</taxon>
        <taxon>Bacillota</taxon>
        <taxon>Clostridia</taxon>
        <taxon>Peptostreptococcales</taxon>
        <taxon>Peptostreptococcaceae</taxon>
        <taxon>Tepidibacter</taxon>
    </lineage>
</organism>
<keyword evidence="2 4" id="KW-0489">Methyltransferase</keyword>
<keyword evidence="3" id="KW-0808">Transferase</keyword>
<sequence length="479" mass="53184">MKPVLRFLSDEDLKNVHSMALDMLENMGMQLCSEEAREILKKEGAKVEGEIVKISRELIDRALETVPKRDEFVLYGRTPENDVKISEAPPTLAAMTMATAVIDPDTRERRPATNEDLAKLTKILETLDNVTIASGLVTPQDVPLQASDWYTWATTIKNTTKHITGGVVGKEGVRDAVRMASLAVGSEEEFLKRPFISVWVLTMPPMKVDENTLNVLMEASKYKIPSVISSGGILGISSPITIESAIIHTHAETLACIALSQMVNPGAPVIYSSYVRSMDMKTLSVAMSSPESAIMKSCMAELGLYLDLPTKMPCNLRDSKVLDAQTGFETGMVGTIGALTTDFLVAMQLDMDLVVDYADLPYSNECMSQLQRLVRELDFNDKRIALDNIEKTGHGGSFLDSKHTVRYFRKELWRGELTERGNYGSWKEDGEKDIAQKSLEKVRKIIDETKDVELLDKEIQAKIDAIAESAIEKSKNIVR</sequence>
<evidence type="ECO:0000256" key="1">
    <source>
        <dbReference type="ARBA" id="ARBA00007137"/>
    </source>
</evidence>
<dbReference type="Gene3D" id="3.20.20.480">
    <property type="entry name" value="Trimethylamine methyltransferase-like"/>
    <property type="match status" value="1"/>
</dbReference>
<reference evidence="4 5" key="1">
    <citation type="submission" date="2023-03" db="EMBL/GenBank/DDBJ databases">
        <title>Complete genome sequence of Tepidibacter sp. SWIR-1, isolated from a deep-sea hydrothermal vent.</title>
        <authorList>
            <person name="Li X."/>
        </authorList>
    </citation>
    <scope>NUCLEOTIDE SEQUENCE [LARGE SCALE GENOMIC DNA]</scope>
    <source>
        <strain evidence="4 5">SWIR-1</strain>
    </source>
</reference>
<evidence type="ECO:0000256" key="2">
    <source>
        <dbReference type="ARBA" id="ARBA00022603"/>
    </source>
</evidence>
<evidence type="ECO:0000256" key="3">
    <source>
        <dbReference type="ARBA" id="ARBA00022679"/>
    </source>
</evidence>
<keyword evidence="5" id="KW-1185">Reference proteome</keyword>
<dbReference type="Proteomes" id="UP001222800">
    <property type="component" value="Chromosome"/>
</dbReference>
<dbReference type="RefSeq" id="WP_277731570.1">
    <property type="nucleotide sequence ID" value="NZ_CP120733.1"/>
</dbReference>
<dbReference type="InterPro" id="IPR038601">
    <property type="entry name" value="MttB-like_sf"/>
</dbReference>
<dbReference type="Pfam" id="PF06253">
    <property type="entry name" value="MTTB"/>
    <property type="match status" value="1"/>
</dbReference>
<evidence type="ECO:0000313" key="5">
    <source>
        <dbReference type="Proteomes" id="UP001222800"/>
    </source>
</evidence>